<comment type="subunit">
    <text evidence="11">The RNAP catalytic core consists of 2 alpha, 1 beta, 1 beta' and 1 omega subunit. When a sigma factor is associated with the core the holoenzyme is formed, which can initiate transcription.</text>
</comment>
<evidence type="ECO:0000256" key="7">
    <source>
        <dbReference type="ARBA" id="ARBA00023163"/>
    </source>
</evidence>
<evidence type="ECO:0000256" key="3">
    <source>
        <dbReference type="ARBA" id="ARBA00013725"/>
    </source>
</evidence>
<proteinExistence type="inferred from homology"/>
<comment type="catalytic activity">
    <reaction evidence="10 11">
        <text>RNA(n) + a ribonucleoside 5'-triphosphate = RNA(n+1) + diphosphate</text>
        <dbReference type="Rhea" id="RHEA:21248"/>
        <dbReference type="Rhea" id="RHEA-COMP:14527"/>
        <dbReference type="Rhea" id="RHEA-COMP:17342"/>
        <dbReference type="ChEBI" id="CHEBI:33019"/>
        <dbReference type="ChEBI" id="CHEBI:61557"/>
        <dbReference type="ChEBI" id="CHEBI:140395"/>
        <dbReference type="EC" id="2.7.7.6"/>
    </reaction>
</comment>
<dbReference type="PANTHER" id="PTHR34476">
    <property type="entry name" value="DNA-DIRECTED RNA POLYMERASE SUBUNIT OMEGA"/>
    <property type="match status" value="1"/>
</dbReference>
<organism evidence="12 13">
    <name type="scientific">Desulfuromonas versatilis</name>
    <dbReference type="NCBI Taxonomy" id="2802975"/>
    <lineage>
        <taxon>Bacteria</taxon>
        <taxon>Pseudomonadati</taxon>
        <taxon>Thermodesulfobacteriota</taxon>
        <taxon>Desulfuromonadia</taxon>
        <taxon>Desulfuromonadales</taxon>
        <taxon>Desulfuromonadaceae</taxon>
        <taxon>Desulfuromonas</taxon>
    </lineage>
</organism>
<keyword evidence="5 11" id="KW-0808">Transferase</keyword>
<dbReference type="Proteomes" id="UP001319827">
    <property type="component" value="Chromosome"/>
</dbReference>
<dbReference type="InterPro" id="IPR036161">
    <property type="entry name" value="RPB6/omega-like_sf"/>
</dbReference>
<name>A0ABM8HWR9_9BACT</name>
<dbReference type="HAMAP" id="MF_00366">
    <property type="entry name" value="RNApol_bact_RpoZ"/>
    <property type="match status" value="1"/>
</dbReference>
<evidence type="ECO:0000313" key="12">
    <source>
        <dbReference type="EMBL" id="BCR05174.1"/>
    </source>
</evidence>
<dbReference type="InterPro" id="IPR006110">
    <property type="entry name" value="Pol_omega/Rpo6/RPB6"/>
</dbReference>
<evidence type="ECO:0000256" key="4">
    <source>
        <dbReference type="ARBA" id="ARBA00022478"/>
    </source>
</evidence>
<dbReference type="NCBIfam" id="TIGR00690">
    <property type="entry name" value="rpoZ"/>
    <property type="match status" value="1"/>
</dbReference>
<evidence type="ECO:0000256" key="11">
    <source>
        <dbReference type="HAMAP-Rule" id="MF_00366"/>
    </source>
</evidence>
<dbReference type="GO" id="GO:0000428">
    <property type="term" value="C:DNA-directed RNA polymerase complex"/>
    <property type="evidence" value="ECO:0007669"/>
    <property type="project" value="UniProtKB-KW"/>
</dbReference>
<evidence type="ECO:0000256" key="6">
    <source>
        <dbReference type="ARBA" id="ARBA00022695"/>
    </source>
</evidence>
<dbReference type="Gene3D" id="3.90.940.10">
    <property type="match status" value="1"/>
</dbReference>
<evidence type="ECO:0000256" key="9">
    <source>
        <dbReference type="ARBA" id="ARBA00030998"/>
    </source>
</evidence>
<keyword evidence="13" id="KW-1185">Reference proteome</keyword>
<dbReference type="SMART" id="SM01409">
    <property type="entry name" value="RNA_pol_Rpb6"/>
    <property type="match status" value="1"/>
</dbReference>
<sequence length="68" mass="7706">MARITVEDCLRQIPNRFLLVMVSAKRAKQLYKGAQPLIENKAANKKVVLALREVAAGKVEYELPARKR</sequence>
<protein>
    <recommendedName>
        <fullName evidence="3 11">DNA-directed RNA polymerase subunit omega</fullName>
        <shortName evidence="11">RNAP omega subunit</shortName>
        <ecNumber evidence="2 11">2.7.7.6</ecNumber>
    </recommendedName>
    <alternativeName>
        <fullName evidence="9 11">RNA polymerase omega subunit</fullName>
    </alternativeName>
    <alternativeName>
        <fullName evidence="8 11">Transcriptase subunit omega</fullName>
    </alternativeName>
</protein>
<evidence type="ECO:0000256" key="10">
    <source>
        <dbReference type="ARBA" id="ARBA00048552"/>
    </source>
</evidence>
<keyword evidence="7 11" id="KW-0804">Transcription</keyword>
<reference evidence="12 13" key="2">
    <citation type="journal article" date="2021" name="Int. J. Syst. Evol. Microbiol.">
        <title>Isolation and Polyphasic Characterization of Desulfuromonas versatilis sp. Nov., an Electrogenic Bacteria Capable of Versatile Metabolism Isolated from a Graphene Oxide-Reducing Enrichment Culture.</title>
        <authorList>
            <person name="Xie L."/>
            <person name="Yoshida N."/>
            <person name="Ishii S."/>
            <person name="Meng L."/>
        </authorList>
    </citation>
    <scope>NUCLEOTIDE SEQUENCE [LARGE SCALE GENOMIC DNA]</scope>
    <source>
        <strain evidence="12 13">NIT-T3</strain>
    </source>
</reference>
<keyword evidence="4 11" id="KW-0240">DNA-directed RNA polymerase</keyword>
<evidence type="ECO:0000313" key="13">
    <source>
        <dbReference type="Proteomes" id="UP001319827"/>
    </source>
</evidence>
<evidence type="ECO:0000256" key="8">
    <source>
        <dbReference type="ARBA" id="ARBA00029924"/>
    </source>
</evidence>
<keyword evidence="6 11" id="KW-0548">Nucleotidyltransferase</keyword>
<dbReference type="PANTHER" id="PTHR34476:SF1">
    <property type="entry name" value="DNA-DIRECTED RNA POLYMERASE SUBUNIT OMEGA"/>
    <property type="match status" value="1"/>
</dbReference>
<evidence type="ECO:0000256" key="2">
    <source>
        <dbReference type="ARBA" id="ARBA00012418"/>
    </source>
</evidence>
<gene>
    <name evidence="11 12" type="primary">rpoZ</name>
    <name evidence="12" type="ORF">DESUT3_22430</name>
</gene>
<dbReference type="InterPro" id="IPR003716">
    <property type="entry name" value="DNA-dir_RNA_pol_omega"/>
</dbReference>
<accession>A0ABM8HWR9</accession>
<comment type="similarity">
    <text evidence="1 11">Belongs to the RNA polymerase subunit omega family.</text>
</comment>
<dbReference type="Pfam" id="PF01192">
    <property type="entry name" value="RNA_pol_Rpb6"/>
    <property type="match status" value="1"/>
</dbReference>
<comment type="function">
    <text evidence="11">Promotes RNA polymerase assembly. Latches the N- and C-terminal regions of the beta' subunit thereby facilitating its interaction with the beta and alpha subunits.</text>
</comment>
<evidence type="ECO:0000256" key="5">
    <source>
        <dbReference type="ARBA" id="ARBA00022679"/>
    </source>
</evidence>
<dbReference type="RefSeq" id="WP_221248596.1">
    <property type="nucleotide sequence ID" value="NZ_AP024355.1"/>
</dbReference>
<dbReference type="SUPFAM" id="SSF63562">
    <property type="entry name" value="RPB6/omega subunit-like"/>
    <property type="match status" value="1"/>
</dbReference>
<evidence type="ECO:0000256" key="1">
    <source>
        <dbReference type="ARBA" id="ARBA00006711"/>
    </source>
</evidence>
<dbReference type="EC" id="2.7.7.6" evidence="2 11"/>
<dbReference type="EMBL" id="AP024355">
    <property type="protein sequence ID" value="BCR05174.1"/>
    <property type="molecule type" value="Genomic_DNA"/>
</dbReference>
<reference evidence="12 13" key="1">
    <citation type="journal article" date="2016" name="C (Basel)">
        <title>Selective Growth of and Electricity Production by Marine Exoelectrogenic Bacteria in Self-Aggregated Hydrogel of Microbially Reduced Graphene Oxide.</title>
        <authorList>
            <person name="Yoshida N."/>
            <person name="Goto Y."/>
            <person name="Miyata Y."/>
        </authorList>
    </citation>
    <scope>NUCLEOTIDE SEQUENCE [LARGE SCALE GENOMIC DNA]</scope>
    <source>
        <strain evidence="12 13">NIT-T3</strain>
    </source>
</reference>